<dbReference type="GO" id="GO:0045337">
    <property type="term" value="P:farnesyl diphosphate biosynthetic process"/>
    <property type="evidence" value="ECO:0007669"/>
    <property type="project" value="TreeGrafter"/>
</dbReference>
<dbReference type="InterPro" id="IPR033749">
    <property type="entry name" value="Polyprenyl_synt_CS"/>
</dbReference>
<accession>A0A7S3YIG2</accession>
<dbReference type="EMBL" id="HBIV01007609">
    <property type="protein sequence ID" value="CAE0652559.1"/>
    <property type="molecule type" value="Transcribed_RNA"/>
</dbReference>
<protein>
    <recommendedName>
        <fullName evidence="8">Polyprenyl synthetase</fullName>
    </recommendedName>
</protein>
<dbReference type="Gene3D" id="1.10.600.10">
    <property type="entry name" value="Farnesyl Diphosphate Synthase"/>
    <property type="match status" value="2"/>
</dbReference>
<feature type="region of interest" description="Disordered" evidence="6">
    <location>
        <begin position="254"/>
        <end position="318"/>
    </location>
</feature>
<keyword evidence="4" id="KW-0460">Magnesium</keyword>
<sequence>MPSATPLRMDAAMEPTGDRTSAPAQKGSRSEFTRMVSAFHASYQSIVSDSLVGYYREELMGMEGFERDKQMFDYTIKGGQCFRGVLVYAATLELLEKHGVKPSAERVKQIMSVGWALEIVQAAVLVADDIMDESHTRRGKACWHKVDRVHAYNDVFKLEHFAFRVLKRHLKGAELFAISQLFHGIILKTTFGQGLDLECSSVIKELSVKWDASRARTQLSMDTYNRIIKYKTSFYTFNLPFKAALVLANHSTQRTLPPHATAPSSSRRPSNHHTEKVAENQEEDADDEDVELDVRDKPKLFEDTMPPQSRVNSETKSRGRAFMEERVNVLIHEREDAANSSLLFRLGMELGEYFQVQDDFLDVYGDPKKTGKIGTDIDQRKLTWLMATAVQKADEKTLQSLVLPRGSEDRVKTVKTIFKNLNLRKEYLSYEKAMCEKIRSLANDSGKSAILPKKTVLLILDKIYASRVKKEAA</sequence>
<keyword evidence="2 5" id="KW-0808">Transferase</keyword>
<dbReference type="PROSITE" id="PS00723">
    <property type="entry name" value="POLYPRENYL_SYNTHASE_1"/>
    <property type="match status" value="1"/>
</dbReference>
<proteinExistence type="inferred from homology"/>
<comment type="similarity">
    <text evidence="5">Belongs to the FPP/GGPP synthase family.</text>
</comment>
<organism evidence="7">
    <name type="scientific">Lotharella globosa</name>
    <dbReference type="NCBI Taxonomy" id="91324"/>
    <lineage>
        <taxon>Eukaryota</taxon>
        <taxon>Sar</taxon>
        <taxon>Rhizaria</taxon>
        <taxon>Cercozoa</taxon>
        <taxon>Chlorarachniophyceae</taxon>
        <taxon>Lotharella</taxon>
    </lineage>
</organism>
<dbReference type="Pfam" id="PF00348">
    <property type="entry name" value="polyprenyl_synt"/>
    <property type="match status" value="2"/>
</dbReference>
<dbReference type="SUPFAM" id="SSF48576">
    <property type="entry name" value="Terpenoid synthases"/>
    <property type="match status" value="2"/>
</dbReference>
<dbReference type="InterPro" id="IPR039702">
    <property type="entry name" value="FPS1-like"/>
</dbReference>
<feature type="region of interest" description="Disordered" evidence="6">
    <location>
        <begin position="1"/>
        <end position="28"/>
    </location>
</feature>
<dbReference type="AlphaFoldDB" id="A0A7S3YIG2"/>
<name>A0A7S3YIG2_9EUKA</name>
<feature type="compositionally biased region" description="Acidic residues" evidence="6">
    <location>
        <begin position="280"/>
        <end position="291"/>
    </location>
</feature>
<dbReference type="GO" id="GO:0005737">
    <property type="term" value="C:cytoplasm"/>
    <property type="evidence" value="ECO:0007669"/>
    <property type="project" value="TreeGrafter"/>
</dbReference>
<dbReference type="InterPro" id="IPR008949">
    <property type="entry name" value="Isoprenoid_synthase_dom_sf"/>
</dbReference>
<feature type="compositionally biased region" description="Basic and acidic residues" evidence="6">
    <location>
        <begin position="292"/>
        <end position="302"/>
    </location>
</feature>
<dbReference type="InterPro" id="IPR000092">
    <property type="entry name" value="Polyprenyl_synt"/>
</dbReference>
<evidence type="ECO:0000256" key="4">
    <source>
        <dbReference type="ARBA" id="ARBA00022842"/>
    </source>
</evidence>
<keyword evidence="3" id="KW-0479">Metal-binding</keyword>
<gene>
    <name evidence="7" type="ORF">LGLO00237_LOCUS5647</name>
</gene>
<reference evidence="7" key="1">
    <citation type="submission" date="2021-01" db="EMBL/GenBank/DDBJ databases">
        <authorList>
            <person name="Corre E."/>
            <person name="Pelletier E."/>
            <person name="Niang G."/>
            <person name="Scheremetjew M."/>
            <person name="Finn R."/>
            <person name="Kale V."/>
            <person name="Holt S."/>
            <person name="Cochrane G."/>
            <person name="Meng A."/>
            <person name="Brown T."/>
            <person name="Cohen L."/>
        </authorList>
    </citation>
    <scope>NUCLEOTIDE SEQUENCE</scope>
    <source>
        <strain evidence="7">CCCM811</strain>
    </source>
</reference>
<evidence type="ECO:0000313" key="7">
    <source>
        <dbReference type="EMBL" id="CAE0652559.1"/>
    </source>
</evidence>
<comment type="cofactor">
    <cofactor evidence="1">
        <name>Mg(2+)</name>
        <dbReference type="ChEBI" id="CHEBI:18420"/>
    </cofactor>
</comment>
<dbReference type="GO" id="GO:0046872">
    <property type="term" value="F:metal ion binding"/>
    <property type="evidence" value="ECO:0007669"/>
    <property type="project" value="UniProtKB-KW"/>
</dbReference>
<evidence type="ECO:0000256" key="1">
    <source>
        <dbReference type="ARBA" id="ARBA00001946"/>
    </source>
</evidence>
<dbReference type="PANTHER" id="PTHR11525">
    <property type="entry name" value="FARNESYL-PYROPHOSPHATE SYNTHETASE"/>
    <property type="match status" value="1"/>
</dbReference>
<evidence type="ECO:0000256" key="2">
    <source>
        <dbReference type="ARBA" id="ARBA00022679"/>
    </source>
</evidence>
<dbReference type="GO" id="GO:0004161">
    <property type="term" value="F:dimethylallyltranstransferase activity"/>
    <property type="evidence" value="ECO:0007669"/>
    <property type="project" value="TreeGrafter"/>
</dbReference>
<dbReference type="GO" id="GO:0004337">
    <property type="term" value="F:(2E,6E)-farnesyl diphosphate synthase activity"/>
    <property type="evidence" value="ECO:0007669"/>
    <property type="project" value="TreeGrafter"/>
</dbReference>
<evidence type="ECO:0000256" key="5">
    <source>
        <dbReference type="RuleBase" id="RU004466"/>
    </source>
</evidence>
<evidence type="ECO:0000256" key="6">
    <source>
        <dbReference type="SAM" id="MobiDB-lite"/>
    </source>
</evidence>
<evidence type="ECO:0000256" key="3">
    <source>
        <dbReference type="ARBA" id="ARBA00022723"/>
    </source>
</evidence>
<dbReference type="PANTHER" id="PTHR11525:SF0">
    <property type="entry name" value="FARNESYL PYROPHOSPHATE SYNTHASE"/>
    <property type="match status" value="1"/>
</dbReference>
<evidence type="ECO:0008006" key="8">
    <source>
        <dbReference type="Google" id="ProtNLM"/>
    </source>
</evidence>
<dbReference type="PROSITE" id="PS00444">
    <property type="entry name" value="POLYPRENYL_SYNTHASE_2"/>
    <property type="match status" value="1"/>
</dbReference>